<name>A0ABR5SI28_9BACT</name>
<dbReference type="InterPro" id="IPR006143">
    <property type="entry name" value="RND_pump_MFP"/>
</dbReference>
<evidence type="ECO:0000313" key="7">
    <source>
        <dbReference type="EMBL" id="KWT91888.1"/>
    </source>
</evidence>
<dbReference type="Proteomes" id="UP000060487">
    <property type="component" value="Unassembled WGS sequence"/>
</dbReference>
<keyword evidence="3" id="KW-0813">Transport</keyword>
<evidence type="ECO:0000256" key="1">
    <source>
        <dbReference type="ARBA" id="ARBA00004236"/>
    </source>
</evidence>
<reference evidence="7 8" key="1">
    <citation type="submission" date="2015-11" db="EMBL/GenBank/DDBJ databases">
        <authorList>
            <person name="Lin W."/>
        </authorList>
    </citation>
    <scope>NUCLEOTIDE SEQUENCE [LARGE SCALE GENOMIC DNA]</scope>
    <source>
        <strain evidence="7 8">HCH-1</strain>
    </source>
</reference>
<evidence type="ECO:0000256" key="2">
    <source>
        <dbReference type="ARBA" id="ARBA00009477"/>
    </source>
</evidence>
<comment type="subcellular location">
    <subcellularLocation>
        <location evidence="1">Cell membrane</location>
    </subcellularLocation>
</comment>
<dbReference type="PANTHER" id="PTHR30469:SF36">
    <property type="entry name" value="BLL3903 PROTEIN"/>
    <property type="match status" value="1"/>
</dbReference>
<accession>A0ABR5SI28</accession>
<dbReference type="Pfam" id="PF25917">
    <property type="entry name" value="BSH_RND"/>
    <property type="match status" value="1"/>
</dbReference>
<dbReference type="InterPro" id="IPR058627">
    <property type="entry name" value="MdtA-like_C"/>
</dbReference>
<comment type="similarity">
    <text evidence="2">Belongs to the membrane fusion protein (MFP) (TC 8.A.1) family.</text>
</comment>
<gene>
    <name evidence="7" type="ORF">ASN18_0691</name>
</gene>
<dbReference type="SUPFAM" id="SSF111369">
    <property type="entry name" value="HlyD-like secretion proteins"/>
    <property type="match status" value="1"/>
</dbReference>
<protein>
    <submittedName>
        <fullName evidence="7">RND transporter</fullName>
    </submittedName>
</protein>
<evidence type="ECO:0000256" key="3">
    <source>
        <dbReference type="ARBA" id="ARBA00022448"/>
    </source>
</evidence>
<dbReference type="Gene3D" id="2.40.30.170">
    <property type="match status" value="1"/>
</dbReference>
<dbReference type="Gene3D" id="2.40.50.100">
    <property type="match status" value="1"/>
</dbReference>
<comment type="caution">
    <text evidence="7">The sequence shown here is derived from an EMBL/GenBank/DDBJ whole genome shotgun (WGS) entry which is preliminary data.</text>
</comment>
<feature type="domain" description="Multidrug resistance protein MdtA-like C-terminal permuted SH3" evidence="6">
    <location>
        <begin position="297"/>
        <end position="355"/>
    </location>
</feature>
<feature type="domain" description="Multidrug resistance protein MdtA-like barrel-sandwich hybrid" evidence="4">
    <location>
        <begin position="67"/>
        <end position="206"/>
    </location>
</feature>
<evidence type="ECO:0000313" key="8">
    <source>
        <dbReference type="Proteomes" id="UP000060487"/>
    </source>
</evidence>
<dbReference type="EMBL" id="LNQR01000027">
    <property type="protein sequence ID" value="KWT91888.1"/>
    <property type="molecule type" value="Genomic_DNA"/>
</dbReference>
<keyword evidence="8" id="KW-1185">Reference proteome</keyword>
<sequence length="386" mass="42426">MGNGEQIMKGQIRAIILIFLVIFTVSGCAKPQESRPQIVPVLTAAVEKKTIPIEIKAIGNVEPYLSVTVLSQVDGTLQQVHFKEGEDVKKGQMLFSVDPRPLIESVRQAEAALLQDKKQLDFYETQAKRYTFLVEKGAVDKNTAEQNQTLALTQAEKVKNDKAQLENAKIKLQYSYIRAEIDGRAGTYLTNIGTSIKTNDTKLVVLNQVTPIYVTFSVPEKELPNIKKYSDKEKLKVSAFPPGFAKDAREGLLTFIDNTVNTQTGMIKLKAVFENKDKYLWPGQFLNVVLTLTTEPDALVVPVSAVQVSQQGQYVFVVKDDMTVATSIVKVAREFGNELVIESGVSAGETVVTDGQLKLKPGFKVMIKKPGDGSDNATAVKTSAPK</sequence>
<dbReference type="Pfam" id="PF25967">
    <property type="entry name" value="RND-MFP_C"/>
    <property type="match status" value="1"/>
</dbReference>
<evidence type="ECO:0000259" key="4">
    <source>
        <dbReference type="Pfam" id="PF25917"/>
    </source>
</evidence>
<dbReference type="InterPro" id="IPR058626">
    <property type="entry name" value="MdtA-like_b-barrel"/>
</dbReference>
<dbReference type="Gene3D" id="2.40.420.20">
    <property type="match status" value="1"/>
</dbReference>
<dbReference type="NCBIfam" id="TIGR01730">
    <property type="entry name" value="RND_mfp"/>
    <property type="match status" value="1"/>
</dbReference>
<dbReference type="Gene3D" id="1.10.287.470">
    <property type="entry name" value="Helix hairpin bin"/>
    <property type="match status" value="1"/>
</dbReference>
<dbReference type="PANTHER" id="PTHR30469">
    <property type="entry name" value="MULTIDRUG RESISTANCE PROTEIN MDTA"/>
    <property type="match status" value="1"/>
</dbReference>
<evidence type="ECO:0000259" key="6">
    <source>
        <dbReference type="Pfam" id="PF25967"/>
    </source>
</evidence>
<dbReference type="InterPro" id="IPR058625">
    <property type="entry name" value="MdtA-like_BSH"/>
</dbReference>
<feature type="domain" description="Multidrug resistance protein MdtA-like beta-barrel" evidence="5">
    <location>
        <begin position="211"/>
        <end position="293"/>
    </location>
</feature>
<dbReference type="Pfam" id="PF25944">
    <property type="entry name" value="Beta-barrel_RND"/>
    <property type="match status" value="1"/>
</dbReference>
<evidence type="ECO:0000259" key="5">
    <source>
        <dbReference type="Pfam" id="PF25944"/>
    </source>
</evidence>
<proteinExistence type="inferred from homology"/>
<organism evidence="7 8">
    <name type="scientific">Candidatus Magnetominusculus xianensis</name>
    <dbReference type="NCBI Taxonomy" id="1748249"/>
    <lineage>
        <taxon>Bacteria</taxon>
        <taxon>Pseudomonadati</taxon>
        <taxon>Nitrospirota</taxon>
        <taxon>Nitrospiria</taxon>
        <taxon>Nitrospirales</taxon>
        <taxon>Nitrospiraceae</taxon>
        <taxon>Candidatus Magnetominusculus</taxon>
    </lineage>
</organism>